<proteinExistence type="predicted"/>
<keyword evidence="2" id="KW-1185">Reference proteome</keyword>
<evidence type="ECO:0000313" key="2">
    <source>
        <dbReference type="Proteomes" id="UP000247810"/>
    </source>
</evidence>
<dbReference type="OrthoDB" id="4338083at2759"/>
<protein>
    <submittedName>
        <fullName evidence="1">Uncharacterized protein</fullName>
    </submittedName>
</protein>
<accession>A0A319D8D2</accession>
<feature type="non-terminal residue" evidence="1">
    <location>
        <position position="1"/>
    </location>
</feature>
<dbReference type="Proteomes" id="UP000247810">
    <property type="component" value="Unassembled WGS sequence"/>
</dbReference>
<sequence length="100" mass="10709">WDLRLFKPGCDPNTTSLDLSLFHAQGVAGTSCSVLDDGLNSSNVDTFSWKSPGATRLDVCMYEDGCDGSGRVEVIRDGWEVCVKYAGWRGWAVVDAGGGC</sequence>
<evidence type="ECO:0000313" key="1">
    <source>
        <dbReference type="EMBL" id="PYH93424.1"/>
    </source>
</evidence>
<dbReference type="AlphaFoldDB" id="A0A319D8D2"/>
<dbReference type="EMBL" id="KZ825893">
    <property type="protein sequence ID" value="PYH93424.1"/>
    <property type="molecule type" value="Genomic_DNA"/>
</dbReference>
<gene>
    <name evidence="1" type="ORF">BO71DRAFT_327666</name>
</gene>
<name>A0A319D8D2_9EURO</name>
<dbReference type="VEuPathDB" id="FungiDB:BO71DRAFT_327666"/>
<reference evidence="1 2" key="1">
    <citation type="submission" date="2018-02" db="EMBL/GenBank/DDBJ databases">
        <title>The genomes of Aspergillus section Nigri reveals drivers in fungal speciation.</title>
        <authorList>
            <consortium name="DOE Joint Genome Institute"/>
            <person name="Vesth T.C."/>
            <person name="Nybo J."/>
            <person name="Theobald S."/>
            <person name="Brandl J."/>
            <person name="Frisvad J.C."/>
            <person name="Nielsen K.F."/>
            <person name="Lyhne E.K."/>
            <person name="Kogle M.E."/>
            <person name="Kuo A."/>
            <person name="Riley R."/>
            <person name="Clum A."/>
            <person name="Nolan M."/>
            <person name="Lipzen A."/>
            <person name="Salamov A."/>
            <person name="Henrissat B."/>
            <person name="Wiebenga A."/>
            <person name="De vries R.P."/>
            <person name="Grigoriev I.V."/>
            <person name="Mortensen U.H."/>
            <person name="Andersen M.R."/>
            <person name="Baker S.E."/>
        </authorList>
    </citation>
    <scope>NUCLEOTIDE SEQUENCE [LARGE SCALE GENOMIC DNA]</scope>
    <source>
        <strain evidence="1 2">CBS 707.79</strain>
    </source>
</reference>
<organism evidence="1 2">
    <name type="scientific">Aspergillus ellipticus CBS 707.79</name>
    <dbReference type="NCBI Taxonomy" id="1448320"/>
    <lineage>
        <taxon>Eukaryota</taxon>
        <taxon>Fungi</taxon>
        <taxon>Dikarya</taxon>
        <taxon>Ascomycota</taxon>
        <taxon>Pezizomycotina</taxon>
        <taxon>Eurotiomycetes</taxon>
        <taxon>Eurotiomycetidae</taxon>
        <taxon>Eurotiales</taxon>
        <taxon>Aspergillaceae</taxon>
        <taxon>Aspergillus</taxon>
        <taxon>Aspergillus subgen. Circumdati</taxon>
    </lineage>
</organism>